<protein>
    <submittedName>
        <fullName evidence="4">FAD-binding monooxygenase</fullName>
    </submittedName>
</protein>
<dbReference type="GO" id="GO:0071949">
    <property type="term" value="F:FAD binding"/>
    <property type="evidence" value="ECO:0007669"/>
    <property type="project" value="InterPro"/>
</dbReference>
<name>A0A918NCD0_9ACTN</name>
<dbReference type="RefSeq" id="WP_190035983.1">
    <property type="nucleotide sequence ID" value="NZ_BMWD01000008.1"/>
</dbReference>
<keyword evidence="2" id="KW-0520">NAD</keyword>
<evidence type="ECO:0000313" key="4">
    <source>
        <dbReference type="EMBL" id="GGX59773.1"/>
    </source>
</evidence>
<keyword evidence="5" id="KW-1185">Reference proteome</keyword>
<accession>A0A918NCD0</accession>
<organism evidence="4 5">
    <name type="scientific">Streptomyces fructofermentans</name>
    <dbReference type="NCBI Taxonomy" id="152141"/>
    <lineage>
        <taxon>Bacteria</taxon>
        <taxon>Bacillati</taxon>
        <taxon>Actinomycetota</taxon>
        <taxon>Actinomycetes</taxon>
        <taxon>Kitasatosporales</taxon>
        <taxon>Streptomycetaceae</taxon>
        <taxon>Streptomyces</taxon>
    </lineage>
</organism>
<dbReference type="InterPro" id="IPR036188">
    <property type="entry name" value="FAD/NAD-bd_sf"/>
</dbReference>
<dbReference type="Proteomes" id="UP000645555">
    <property type="component" value="Unassembled WGS sequence"/>
</dbReference>
<keyword evidence="4" id="KW-0503">Monooxygenase</keyword>
<evidence type="ECO:0000259" key="3">
    <source>
        <dbReference type="Pfam" id="PF01494"/>
    </source>
</evidence>
<dbReference type="Pfam" id="PF01494">
    <property type="entry name" value="FAD_binding_3"/>
    <property type="match status" value="1"/>
</dbReference>
<evidence type="ECO:0000256" key="2">
    <source>
        <dbReference type="ARBA" id="ARBA00023027"/>
    </source>
</evidence>
<dbReference type="SUPFAM" id="SSF51905">
    <property type="entry name" value="FAD/NAD(P)-binding domain"/>
    <property type="match status" value="1"/>
</dbReference>
<comment type="caution">
    <text evidence="4">The sequence shown here is derived from an EMBL/GenBank/DDBJ whole genome shotgun (WGS) entry which is preliminary data.</text>
</comment>
<dbReference type="Gene3D" id="3.50.50.60">
    <property type="entry name" value="FAD/NAD(P)-binding domain"/>
    <property type="match status" value="1"/>
</dbReference>
<proteinExistence type="predicted"/>
<dbReference type="PANTHER" id="PTHR43476">
    <property type="entry name" value="3-(3-HYDROXY-PHENYL)PROPIONATE/3-HYDROXYCINNAMIC ACID HYDROXYLASE"/>
    <property type="match status" value="1"/>
</dbReference>
<dbReference type="EMBL" id="BMWD01000008">
    <property type="protein sequence ID" value="GGX59773.1"/>
    <property type="molecule type" value="Genomic_DNA"/>
</dbReference>
<gene>
    <name evidence="4" type="ORF">GCM10010515_29840</name>
</gene>
<reference evidence="4" key="1">
    <citation type="journal article" date="2014" name="Int. J. Syst. Evol. Microbiol.">
        <title>Complete genome sequence of Corynebacterium casei LMG S-19264T (=DSM 44701T), isolated from a smear-ripened cheese.</title>
        <authorList>
            <consortium name="US DOE Joint Genome Institute (JGI-PGF)"/>
            <person name="Walter F."/>
            <person name="Albersmeier A."/>
            <person name="Kalinowski J."/>
            <person name="Ruckert C."/>
        </authorList>
    </citation>
    <scope>NUCLEOTIDE SEQUENCE</scope>
    <source>
        <strain evidence="4">JCM 4956</strain>
    </source>
</reference>
<dbReference type="InterPro" id="IPR050631">
    <property type="entry name" value="PheA/TfdB_FAD_monoxygenase"/>
</dbReference>
<keyword evidence="1" id="KW-0560">Oxidoreductase</keyword>
<evidence type="ECO:0000256" key="1">
    <source>
        <dbReference type="ARBA" id="ARBA00023002"/>
    </source>
</evidence>
<dbReference type="InterPro" id="IPR002938">
    <property type="entry name" value="FAD-bd"/>
</dbReference>
<dbReference type="PRINTS" id="PR00420">
    <property type="entry name" value="RNGMNOXGNASE"/>
</dbReference>
<reference evidence="4" key="2">
    <citation type="submission" date="2020-09" db="EMBL/GenBank/DDBJ databases">
        <authorList>
            <person name="Sun Q."/>
            <person name="Ohkuma M."/>
        </authorList>
    </citation>
    <scope>NUCLEOTIDE SEQUENCE</scope>
    <source>
        <strain evidence="4">JCM 4956</strain>
    </source>
</reference>
<sequence length="405" mass="44794">MKIACVGGGPAGLYFSILMKRQDPGHDITVHERNPAGSTYGWGVTYWASLLDRLEEHDPESARAVRENSVRWSDGRAHVGDRTTTHRGDEGFGIGRRTLLDLLAERARALGVRVEFEDEIADGAELPDADLVVAGDGVHSGVRERHPEHFGTEVVLGRNKYIWLGTTKVFDAFTFAFEETPHGWIWFYGYGFGEDRSTCVVECSPETWTGLGLDRADEAEGLVLLEKLFARPLDGHRLIGRATAGGSAQWLNFRTLTNRTWSRGNVVLLGDAAHTTHYSIGAGTTLALEDAIALAGALGARTGQGRAELAPALDAYERERRAALLSVQSAARHSAQWYENLPRYIGLPPAQMFALLGQRHSPLLPYVPPQLYYRIDRAAGRLEALRRLKRWLGPRVARTLHARRG</sequence>
<dbReference type="Gene3D" id="3.30.9.20">
    <property type="match status" value="1"/>
</dbReference>
<dbReference type="GO" id="GO:0004497">
    <property type="term" value="F:monooxygenase activity"/>
    <property type="evidence" value="ECO:0007669"/>
    <property type="project" value="UniProtKB-KW"/>
</dbReference>
<evidence type="ECO:0000313" key="5">
    <source>
        <dbReference type="Proteomes" id="UP000645555"/>
    </source>
</evidence>
<dbReference type="PANTHER" id="PTHR43476:SF4">
    <property type="entry name" value="BLR0106 PROTEIN"/>
    <property type="match status" value="1"/>
</dbReference>
<feature type="domain" description="FAD-binding" evidence="3">
    <location>
        <begin position="103"/>
        <end position="323"/>
    </location>
</feature>
<dbReference type="AlphaFoldDB" id="A0A918NCD0"/>